<evidence type="ECO:0000259" key="3">
    <source>
        <dbReference type="PROSITE" id="PS51371"/>
    </source>
</evidence>
<comment type="caution">
    <text evidence="4">The sequence shown here is derived from an EMBL/GenBank/DDBJ whole genome shotgun (WGS) entry which is preliminary data.</text>
</comment>
<dbReference type="SUPFAM" id="SSF54631">
    <property type="entry name" value="CBS-domain pair"/>
    <property type="match status" value="1"/>
</dbReference>
<dbReference type="PANTHER" id="PTHR43080">
    <property type="entry name" value="CBS DOMAIN-CONTAINING PROTEIN CBSX3, MITOCHONDRIAL"/>
    <property type="match status" value="1"/>
</dbReference>
<feature type="domain" description="CBS" evidence="3">
    <location>
        <begin position="71"/>
        <end position="123"/>
    </location>
</feature>
<protein>
    <submittedName>
        <fullName evidence="4">CBS domain-containing protein</fullName>
    </submittedName>
</protein>
<sequence>MSFSTKIDDIAKEPPLVAKPMMRIGELLGKMRELRLWLVPVVEDKDRLIGVVSYRTILMRGAGRDTKVLTVMEPPYAIKSGTRFDEALAKFVSWKARAVPIVDDKRRLLAMVTRADVLEYMLR</sequence>
<dbReference type="Proteomes" id="UP000605805">
    <property type="component" value="Unassembled WGS sequence"/>
</dbReference>
<proteinExistence type="predicted"/>
<dbReference type="Gene3D" id="3.10.580.10">
    <property type="entry name" value="CBS-domain"/>
    <property type="match status" value="1"/>
</dbReference>
<evidence type="ECO:0000256" key="1">
    <source>
        <dbReference type="ARBA" id="ARBA00023122"/>
    </source>
</evidence>
<gene>
    <name evidence="4" type="ORF">EYH02_04965</name>
</gene>
<dbReference type="EMBL" id="DQTV01000093">
    <property type="protein sequence ID" value="HIP57400.1"/>
    <property type="molecule type" value="Genomic_DNA"/>
</dbReference>
<dbReference type="PANTHER" id="PTHR43080:SF2">
    <property type="entry name" value="CBS DOMAIN-CONTAINING PROTEIN"/>
    <property type="match status" value="1"/>
</dbReference>
<name>A0A833DVE9_9CREN</name>
<feature type="domain" description="CBS" evidence="3">
    <location>
        <begin position="10"/>
        <end position="68"/>
    </location>
</feature>
<dbReference type="SMART" id="SM00116">
    <property type="entry name" value="CBS"/>
    <property type="match status" value="2"/>
</dbReference>
<dbReference type="PROSITE" id="PS51371">
    <property type="entry name" value="CBS"/>
    <property type="match status" value="2"/>
</dbReference>
<evidence type="ECO:0000313" key="5">
    <source>
        <dbReference type="Proteomes" id="UP000605805"/>
    </source>
</evidence>
<dbReference type="Pfam" id="PF00571">
    <property type="entry name" value="CBS"/>
    <property type="match status" value="2"/>
</dbReference>
<accession>A0A833DVE9</accession>
<dbReference type="InterPro" id="IPR046342">
    <property type="entry name" value="CBS_dom_sf"/>
</dbReference>
<dbReference type="AlphaFoldDB" id="A0A833DVE9"/>
<evidence type="ECO:0000256" key="2">
    <source>
        <dbReference type="PROSITE-ProRule" id="PRU00703"/>
    </source>
</evidence>
<feature type="non-terminal residue" evidence="4">
    <location>
        <position position="123"/>
    </location>
</feature>
<reference evidence="4" key="1">
    <citation type="journal article" date="2020" name="ISME J.">
        <title>Gammaproteobacteria mediating utilization of methyl-, sulfur- and petroleum organic compounds in deep ocean hydrothermal plumes.</title>
        <authorList>
            <person name="Zhou Z."/>
            <person name="Liu Y."/>
            <person name="Pan J."/>
            <person name="Cron B.R."/>
            <person name="Toner B.M."/>
            <person name="Anantharaman K."/>
            <person name="Breier J.A."/>
            <person name="Dick G.J."/>
            <person name="Li M."/>
        </authorList>
    </citation>
    <scope>NUCLEOTIDE SEQUENCE</scope>
    <source>
        <strain evidence="4">SZUA-1435</strain>
    </source>
</reference>
<keyword evidence="1 2" id="KW-0129">CBS domain</keyword>
<evidence type="ECO:0000313" key="4">
    <source>
        <dbReference type="EMBL" id="HIP57400.1"/>
    </source>
</evidence>
<dbReference type="InterPro" id="IPR051257">
    <property type="entry name" value="Diverse_CBS-Domain"/>
</dbReference>
<dbReference type="CDD" id="cd02205">
    <property type="entry name" value="CBS_pair_SF"/>
    <property type="match status" value="1"/>
</dbReference>
<organism evidence="4 5">
    <name type="scientific">Ignisphaera aggregans</name>
    <dbReference type="NCBI Taxonomy" id="334771"/>
    <lineage>
        <taxon>Archaea</taxon>
        <taxon>Thermoproteota</taxon>
        <taxon>Thermoprotei</taxon>
        <taxon>Desulfurococcales</taxon>
        <taxon>Desulfurococcaceae</taxon>
        <taxon>Ignisphaera</taxon>
    </lineage>
</organism>
<dbReference type="InterPro" id="IPR000644">
    <property type="entry name" value="CBS_dom"/>
</dbReference>